<keyword evidence="2" id="KW-1185">Reference proteome</keyword>
<name>A0ACA9S784_9GLOM</name>
<organism evidence="1 2">
    <name type="scientific">Racocetra persica</name>
    <dbReference type="NCBI Taxonomy" id="160502"/>
    <lineage>
        <taxon>Eukaryota</taxon>
        <taxon>Fungi</taxon>
        <taxon>Fungi incertae sedis</taxon>
        <taxon>Mucoromycota</taxon>
        <taxon>Glomeromycotina</taxon>
        <taxon>Glomeromycetes</taxon>
        <taxon>Diversisporales</taxon>
        <taxon>Gigasporaceae</taxon>
        <taxon>Racocetra</taxon>
    </lineage>
</organism>
<dbReference type="Proteomes" id="UP000789920">
    <property type="component" value="Unassembled WGS sequence"/>
</dbReference>
<feature type="non-terminal residue" evidence="1">
    <location>
        <position position="213"/>
    </location>
</feature>
<reference evidence="1" key="1">
    <citation type="submission" date="2021-06" db="EMBL/GenBank/DDBJ databases">
        <authorList>
            <person name="Kallberg Y."/>
            <person name="Tangrot J."/>
            <person name="Rosling A."/>
        </authorList>
    </citation>
    <scope>NUCLEOTIDE SEQUENCE</scope>
    <source>
        <strain evidence="1">MA461A</strain>
    </source>
</reference>
<evidence type="ECO:0000313" key="1">
    <source>
        <dbReference type="EMBL" id="CAG8828455.1"/>
    </source>
</evidence>
<proteinExistence type="predicted"/>
<comment type="caution">
    <text evidence="1">The sequence shown here is derived from an EMBL/GenBank/DDBJ whole genome shotgun (WGS) entry which is preliminary data.</text>
</comment>
<sequence length="213" mass="24191">AKSQKKFITLVISNLVDMTVLPTLKNKTELKGEIKTCSILVKNGKYYANFSCGIEAQPKLDTKLISLDKQIGIDVNTTKKLSRKKHKRNKEDKTKNSKRHQKTKLGLAKQAEKLRTSNQAKSLKKEKGKVSDIHRKELAETGQKVVKVNPAYTSQTCSRCNKRHPVKQELKDRFFICAFCGLELDRDVNSARNILYKAQITEFGTNFVKQAHA</sequence>
<protein>
    <submittedName>
        <fullName evidence="1">2779_t:CDS:1</fullName>
    </submittedName>
</protein>
<accession>A0ACA9S784</accession>
<gene>
    <name evidence="1" type="ORF">RPERSI_LOCUS27244</name>
</gene>
<evidence type="ECO:0000313" key="2">
    <source>
        <dbReference type="Proteomes" id="UP000789920"/>
    </source>
</evidence>
<dbReference type="EMBL" id="CAJVQC010095542">
    <property type="protein sequence ID" value="CAG8828455.1"/>
    <property type="molecule type" value="Genomic_DNA"/>
</dbReference>
<feature type="non-terminal residue" evidence="1">
    <location>
        <position position="1"/>
    </location>
</feature>